<dbReference type="EMBL" id="MUKV01000021">
    <property type="protein sequence ID" value="OQS36842.1"/>
    <property type="molecule type" value="Genomic_DNA"/>
</dbReference>
<feature type="transmembrane region" description="Helical" evidence="8">
    <location>
        <begin position="79"/>
        <end position="96"/>
    </location>
</feature>
<evidence type="ECO:0000256" key="7">
    <source>
        <dbReference type="ARBA" id="ARBA00023136"/>
    </source>
</evidence>
<gene>
    <name evidence="10" type="ORF">B0T45_15195</name>
</gene>
<feature type="transmembrane region" description="Helical" evidence="8">
    <location>
        <begin position="275"/>
        <end position="296"/>
    </location>
</feature>
<organism evidence="10 11">
    <name type="scientific">Chromobacterium haemolyticum</name>
    <dbReference type="NCBI Taxonomy" id="394935"/>
    <lineage>
        <taxon>Bacteria</taxon>
        <taxon>Pseudomonadati</taxon>
        <taxon>Pseudomonadota</taxon>
        <taxon>Betaproteobacteria</taxon>
        <taxon>Neisseriales</taxon>
        <taxon>Chromobacteriaceae</taxon>
        <taxon>Chromobacterium</taxon>
    </lineage>
</organism>
<evidence type="ECO:0000256" key="8">
    <source>
        <dbReference type="SAM" id="Phobius"/>
    </source>
</evidence>
<dbReference type="Proteomes" id="UP000192721">
    <property type="component" value="Unassembled WGS sequence"/>
</dbReference>
<evidence type="ECO:0000256" key="3">
    <source>
        <dbReference type="ARBA" id="ARBA00022448"/>
    </source>
</evidence>
<dbReference type="RefSeq" id="WP_081556065.1">
    <property type="nucleotide sequence ID" value="NZ_MUKV01000021.1"/>
</dbReference>
<accession>A0A1W0CQH2</accession>
<dbReference type="SUPFAM" id="SSF103481">
    <property type="entry name" value="Multidrug resistance efflux transporter EmrE"/>
    <property type="match status" value="2"/>
</dbReference>
<evidence type="ECO:0000256" key="1">
    <source>
        <dbReference type="ARBA" id="ARBA00004651"/>
    </source>
</evidence>
<evidence type="ECO:0000256" key="5">
    <source>
        <dbReference type="ARBA" id="ARBA00022692"/>
    </source>
</evidence>
<dbReference type="InterPro" id="IPR004626">
    <property type="entry name" value="RarD"/>
</dbReference>
<proteinExistence type="inferred from homology"/>
<evidence type="ECO:0000313" key="10">
    <source>
        <dbReference type="EMBL" id="OQS36842.1"/>
    </source>
</evidence>
<comment type="similarity">
    <text evidence="2">Belongs to the EamA transporter family.</text>
</comment>
<protein>
    <submittedName>
        <fullName evidence="10">EamA family transporter</fullName>
    </submittedName>
</protein>
<feature type="transmembrane region" description="Helical" evidence="8">
    <location>
        <begin position="248"/>
        <end position="269"/>
    </location>
</feature>
<evidence type="ECO:0000259" key="9">
    <source>
        <dbReference type="Pfam" id="PF00892"/>
    </source>
</evidence>
<feature type="transmembrane region" description="Helical" evidence="8">
    <location>
        <begin position="37"/>
        <end position="58"/>
    </location>
</feature>
<dbReference type="InterPro" id="IPR000620">
    <property type="entry name" value="EamA_dom"/>
</dbReference>
<keyword evidence="4" id="KW-1003">Cell membrane</keyword>
<dbReference type="InterPro" id="IPR037185">
    <property type="entry name" value="EmrE-like"/>
</dbReference>
<evidence type="ECO:0000256" key="4">
    <source>
        <dbReference type="ARBA" id="ARBA00022475"/>
    </source>
</evidence>
<dbReference type="PANTHER" id="PTHR22911">
    <property type="entry name" value="ACYL-MALONYL CONDENSING ENZYME-RELATED"/>
    <property type="match status" value="1"/>
</dbReference>
<dbReference type="PANTHER" id="PTHR22911:SF137">
    <property type="entry name" value="SOLUTE CARRIER FAMILY 35 MEMBER G2-RELATED"/>
    <property type="match status" value="1"/>
</dbReference>
<sequence length="304" mass="32443">MSSNSSTSESGRGVVFTVAAFICWGLFPLYWKPLHDVPALQILCHRIVWSAVFVAAVLTVRNHWGWLPAAVREPRKLGIFGLSSLLLSLNWLIYIWAVNAGHVVEGSLGYFINPLFNVLLGRLFLSERLSGLQNTALLLAAGGVAWITYSAGALPWIALSLAATFGLYGLLRKKAPLASLEGLALETFLMTPLAAGALVWFEWQGQGAFGHGSSVQTSLLIGAGVVTAVPLLLFAAGARRLKLATVGVIQYIGPSIQLALGVLLFGEAFDSGRAIGFGLIWAALLLYSIAGLLQMWQGRRAAAA</sequence>
<comment type="caution">
    <text evidence="10">The sequence shown here is derived from an EMBL/GenBank/DDBJ whole genome shotgun (WGS) entry which is preliminary data.</text>
</comment>
<feature type="transmembrane region" description="Helical" evidence="8">
    <location>
        <begin position="183"/>
        <end position="203"/>
    </location>
</feature>
<feature type="transmembrane region" description="Helical" evidence="8">
    <location>
        <begin position="155"/>
        <end position="171"/>
    </location>
</feature>
<feature type="domain" description="EamA" evidence="9">
    <location>
        <begin position="12"/>
        <end position="148"/>
    </location>
</feature>
<reference evidence="10 11" key="1">
    <citation type="submission" date="2017-02" db="EMBL/GenBank/DDBJ databases">
        <title>Chromobacterium haemolyticum H5244.</title>
        <authorList>
            <person name="Gulvik C.A."/>
        </authorList>
    </citation>
    <scope>NUCLEOTIDE SEQUENCE [LARGE SCALE GENOMIC DNA]</scope>
    <source>
        <strain evidence="10 11">H5244</strain>
    </source>
</reference>
<evidence type="ECO:0000256" key="2">
    <source>
        <dbReference type="ARBA" id="ARBA00007362"/>
    </source>
</evidence>
<keyword evidence="5 8" id="KW-0812">Transmembrane</keyword>
<keyword evidence="6 8" id="KW-1133">Transmembrane helix</keyword>
<dbReference type="Pfam" id="PF00892">
    <property type="entry name" value="EamA"/>
    <property type="match status" value="1"/>
</dbReference>
<feature type="transmembrane region" description="Helical" evidence="8">
    <location>
        <begin position="12"/>
        <end position="31"/>
    </location>
</feature>
<feature type="transmembrane region" description="Helical" evidence="8">
    <location>
        <begin position="215"/>
        <end position="236"/>
    </location>
</feature>
<keyword evidence="3" id="KW-0813">Transport</keyword>
<evidence type="ECO:0000313" key="11">
    <source>
        <dbReference type="Proteomes" id="UP000192721"/>
    </source>
</evidence>
<dbReference type="NCBIfam" id="TIGR00688">
    <property type="entry name" value="rarD"/>
    <property type="match status" value="1"/>
</dbReference>
<name>A0A1W0CQH2_9NEIS</name>
<dbReference type="GO" id="GO:0005886">
    <property type="term" value="C:plasma membrane"/>
    <property type="evidence" value="ECO:0007669"/>
    <property type="project" value="UniProtKB-SubCell"/>
</dbReference>
<evidence type="ECO:0000256" key="6">
    <source>
        <dbReference type="ARBA" id="ARBA00022989"/>
    </source>
</evidence>
<comment type="subcellular location">
    <subcellularLocation>
        <location evidence="1">Cell membrane</location>
        <topology evidence="1">Multi-pass membrane protein</topology>
    </subcellularLocation>
</comment>
<keyword evidence="7 8" id="KW-0472">Membrane</keyword>
<dbReference type="AlphaFoldDB" id="A0A1W0CQH2"/>